<dbReference type="EMBL" id="CP101620">
    <property type="protein sequence ID" value="UTY40564.1"/>
    <property type="molecule type" value="Genomic_DNA"/>
</dbReference>
<gene>
    <name evidence="2" type="ORF">NMU03_07260</name>
</gene>
<evidence type="ECO:0000313" key="3">
    <source>
        <dbReference type="Proteomes" id="UP001060112"/>
    </source>
</evidence>
<dbReference type="InterPro" id="IPR051913">
    <property type="entry name" value="GH2_Domain-Containing"/>
</dbReference>
<dbReference type="PANTHER" id="PTHR42732:SF2">
    <property type="entry name" value="BETA-MANNOSIDASE"/>
    <property type="match status" value="1"/>
</dbReference>
<keyword evidence="3" id="KW-1185">Reference proteome</keyword>
<dbReference type="Gene3D" id="3.20.20.80">
    <property type="entry name" value="Glycosidases"/>
    <property type="match status" value="1"/>
</dbReference>
<evidence type="ECO:0000259" key="1">
    <source>
        <dbReference type="Pfam" id="PF02836"/>
    </source>
</evidence>
<protein>
    <recommendedName>
        <fullName evidence="1">Glycoside hydrolase family 2 catalytic domain-containing protein</fullName>
    </recommendedName>
</protein>
<dbReference type="InterPro" id="IPR006103">
    <property type="entry name" value="Glyco_hydro_2_cat"/>
</dbReference>
<sequence>MILLNQKPIFLHGVLDQGYFHDGLFLPSDMDGYEKDIIKMKELGFNCIRKHIKIEPEAFYYACDCLGMLVIQDHVNNGKYHYIGDTVLPNLGFKYRPDFMMGKQVQKYIFQKHMMETLKHLYNHPCIIGYTIFNEGWGQIQADEMYQKCKDYDSTRFYDATSGWFHQKLSNVQSEHVYFRNKIIKNKQKRPVLLSECGGYTRAIKDHVYAKKQYGYGKAQSEKELTNRIIKLYEEMVIPSIPYGLCGCIYTQLSDIEDEINGLYTYDRQICKVNKERLLEIQKKIHQEFNLIHAKKIVE</sequence>
<dbReference type="Proteomes" id="UP001060112">
    <property type="component" value="Chromosome"/>
</dbReference>
<evidence type="ECO:0000313" key="2">
    <source>
        <dbReference type="EMBL" id="UTY40564.1"/>
    </source>
</evidence>
<dbReference type="RefSeq" id="WP_290141985.1">
    <property type="nucleotide sequence ID" value="NZ_CP101620.1"/>
</dbReference>
<feature type="domain" description="Glycoside hydrolase family 2 catalytic" evidence="1">
    <location>
        <begin position="2"/>
        <end position="173"/>
    </location>
</feature>
<name>A0ABY5I5D1_9FIRM</name>
<reference evidence="2" key="1">
    <citation type="submission" date="2022-07" db="EMBL/GenBank/DDBJ databases">
        <title>Faecal culturing of patients with breast cancer.</title>
        <authorList>
            <person name="Teng N.M.Y."/>
            <person name="Kiu R."/>
            <person name="Evans R."/>
            <person name="Baker D.J."/>
            <person name="Zenner C."/>
            <person name="Robinson S.D."/>
            <person name="Hall L.J."/>
        </authorList>
    </citation>
    <scope>NUCLEOTIDE SEQUENCE</scope>
    <source>
        <strain evidence="2">LH1062</strain>
    </source>
</reference>
<accession>A0ABY5I5D1</accession>
<dbReference type="Pfam" id="PF02836">
    <property type="entry name" value="Glyco_hydro_2_C"/>
    <property type="match status" value="1"/>
</dbReference>
<proteinExistence type="predicted"/>
<organism evidence="2 3">
    <name type="scientific">Allocoprobacillus halotolerans</name>
    <dbReference type="NCBI Taxonomy" id="2944914"/>
    <lineage>
        <taxon>Bacteria</taxon>
        <taxon>Bacillati</taxon>
        <taxon>Bacillota</taxon>
        <taxon>Erysipelotrichia</taxon>
        <taxon>Erysipelotrichales</taxon>
        <taxon>Erysipelotrichaceae</taxon>
        <taxon>Allocoprobacillus</taxon>
    </lineage>
</organism>
<dbReference type="PANTHER" id="PTHR42732">
    <property type="entry name" value="BETA-GALACTOSIDASE"/>
    <property type="match status" value="1"/>
</dbReference>
<dbReference type="InterPro" id="IPR017853">
    <property type="entry name" value="GH"/>
</dbReference>
<dbReference type="SUPFAM" id="SSF51445">
    <property type="entry name" value="(Trans)glycosidases"/>
    <property type="match status" value="1"/>
</dbReference>